<protein>
    <submittedName>
        <fullName evidence="4">Response regulator</fullName>
    </submittedName>
</protein>
<accession>A0ABT6WYF2</accession>
<dbReference type="SUPFAM" id="SSF52172">
    <property type="entry name" value="CheY-like"/>
    <property type="match status" value="1"/>
</dbReference>
<evidence type="ECO:0000256" key="2">
    <source>
        <dbReference type="PROSITE-ProRule" id="PRU00169"/>
    </source>
</evidence>
<dbReference type="Gene3D" id="3.40.50.2300">
    <property type="match status" value="1"/>
</dbReference>
<dbReference type="InterPro" id="IPR001789">
    <property type="entry name" value="Sig_transdc_resp-reg_receiver"/>
</dbReference>
<keyword evidence="5" id="KW-1185">Reference proteome</keyword>
<evidence type="ECO:0000259" key="3">
    <source>
        <dbReference type="PROSITE" id="PS50110"/>
    </source>
</evidence>
<dbReference type="PANTHER" id="PTHR44591:SF3">
    <property type="entry name" value="RESPONSE REGULATORY DOMAIN-CONTAINING PROTEIN"/>
    <property type="match status" value="1"/>
</dbReference>
<gene>
    <name evidence="4" type="ORF">QLQ12_40005</name>
</gene>
<feature type="modified residue" description="4-aspartylphosphate" evidence="2">
    <location>
        <position position="55"/>
    </location>
</feature>
<name>A0ABT6WYF2_9ACTN</name>
<comment type="caution">
    <text evidence="4">The sequence shown here is derived from an EMBL/GenBank/DDBJ whole genome shotgun (WGS) entry which is preliminary data.</text>
</comment>
<dbReference type="InterPro" id="IPR011006">
    <property type="entry name" value="CheY-like_superfamily"/>
</dbReference>
<dbReference type="SMART" id="SM00448">
    <property type="entry name" value="REC"/>
    <property type="match status" value="1"/>
</dbReference>
<dbReference type="InterPro" id="IPR050595">
    <property type="entry name" value="Bact_response_regulator"/>
</dbReference>
<feature type="domain" description="Response regulatory" evidence="3">
    <location>
        <begin position="6"/>
        <end position="115"/>
    </location>
</feature>
<dbReference type="Proteomes" id="UP001241758">
    <property type="component" value="Unassembled WGS sequence"/>
</dbReference>
<reference evidence="4 5" key="1">
    <citation type="submission" date="2023-05" db="EMBL/GenBank/DDBJ databases">
        <title>Actinoplanes sp. NEAU-A12 genome sequencing.</title>
        <authorList>
            <person name="Wang Z.-S."/>
        </authorList>
    </citation>
    <scope>NUCLEOTIDE SEQUENCE [LARGE SCALE GENOMIC DNA]</scope>
    <source>
        <strain evidence="4 5">NEAU-A12</strain>
    </source>
</reference>
<dbReference type="Pfam" id="PF00072">
    <property type="entry name" value="Response_reg"/>
    <property type="match status" value="1"/>
</dbReference>
<dbReference type="PROSITE" id="PS50110">
    <property type="entry name" value="RESPONSE_REGULATORY"/>
    <property type="match status" value="1"/>
</dbReference>
<dbReference type="RefSeq" id="WP_282766210.1">
    <property type="nucleotide sequence ID" value="NZ_JASCTH010000037.1"/>
</dbReference>
<keyword evidence="1 2" id="KW-0597">Phosphoprotein</keyword>
<organism evidence="4 5">
    <name type="scientific">Actinoplanes sandaracinus</name>
    <dbReference type="NCBI Taxonomy" id="3045177"/>
    <lineage>
        <taxon>Bacteria</taxon>
        <taxon>Bacillati</taxon>
        <taxon>Actinomycetota</taxon>
        <taxon>Actinomycetes</taxon>
        <taxon>Micromonosporales</taxon>
        <taxon>Micromonosporaceae</taxon>
        <taxon>Actinoplanes</taxon>
    </lineage>
</organism>
<dbReference type="EMBL" id="JASCTH010000037">
    <property type="protein sequence ID" value="MDI6104792.1"/>
    <property type="molecule type" value="Genomic_DNA"/>
</dbReference>
<evidence type="ECO:0000313" key="5">
    <source>
        <dbReference type="Proteomes" id="UP001241758"/>
    </source>
</evidence>
<dbReference type="PANTHER" id="PTHR44591">
    <property type="entry name" value="STRESS RESPONSE REGULATOR PROTEIN 1"/>
    <property type="match status" value="1"/>
</dbReference>
<evidence type="ECO:0000313" key="4">
    <source>
        <dbReference type="EMBL" id="MDI6104792.1"/>
    </source>
</evidence>
<evidence type="ECO:0000256" key="1">
    <source>
        <dbReference type="ARBA" id="ARBA00022553"/>
    </source>
</evidence>
<sequence>MGSVGRILVVDDEPDLRFILRRVFARAGHEVAEAGDGAAALASVRESPPDLVVTDMMMPVMSGVELIRALRADPVTTAIPVLVVSGDSHLAADADAVLAKPCRHAELLELAEGLLREGRDAQ</sequence>
<proteinExistence type="predicted"/>